<reference evidence="11" key="1">
    <citation type="submission" date="2021-11" db="EMBL/GenBank/DDBJ databases">
        <title>A Novel Adlercreutzia Species, isolated from a Allomyrina dichotoma larva feces.</title>
        <authorList>
            <person name="Suh M.K."/>
        </authorList>
    </citation>
    <scope>NUCLEOTIDE SEQUENCE</scope>
    <source>
        <strain evidence="11">JBNU-10</strain>
    </source>
</reference>
<name>A0ABS9WJM4_9ACTN</name>
<evidence type="ECO:0000256" key="9">
    <source>
        <dbReference type="ARBA" id="ARBA00023264"/>
    </source>
</evidence>
<keyword evidence="1 10" id="KW-1003">Cell membrane</keyword>
<comment type="similarity">
    <text evidence="10">Belongs to the PlsY family.</text>
</comment>
<keyword evidence="4 10" id="KW-0812">Transmembrane</keyword>
<dbReference type="HAMAP" id="MF_01043">
    <property type="entry name" value="PlsY"/>
    <property type="match status" value="1"/>
</dbReference>
<dbReference type="EC" id="2.3.1.275" evidence="10"/>
<keyword evidence="9 10" id="KW-1208">Phospholipid metabolism</keyword>
<dbReference type="Pfam" id="PF02660">
    <property type="entry name" value="G3P_acyltransf"/>
    <property type="match status" value="1"/>
</dbReference>
<comment type="subcellular location">
    <subcellularLocation>
        <location evidence="10">Cell membrane</location>
        <topology evidence="10">Multi-pass membrane protein</topology>
    </subcellularLocation>
</comment>
<protein>
    <recommendedName>
        <fullName evidence="10">Glycerol-3-phosphate acyltransferase</fullName>
    </recommendedName>
    <alternativeName>
        <fullName evidence="10">Acyl-PO4 G3P acyltransferase</fullName>
    </alternativeName>
    <alternativeName>
        <fullName evidence="10">Acyl-phosphate--glycerol-3-phosphate acyltransferase</fullName>
    </alternativeName>
    <alternativeName>
        <fullName evidence="10">G3P acyltransferase</fullName>
        <shortName evidence="10">GPAT</shortName>
        <ecNumber evidence="10">2.3.1.275</ecNumber>
    </alternativeName>
    <alternativeName>
        <fullName evidence="10">Lysophosphatidic acid synthase</fullName>
        <shortName evidence="10">LPA synthase</shortName>
    </alternativeName>
</protein>
<accession>A0ABS9WJM4</accession>
<dbReference type="Proteomes" id="UP001430755">
    <property type="component" value="Unassembled WGS sequence"/>
</dbReference>
<keyword evidence="12" id="KW-1185">Reference proteome</keyword>
<keyword evidence="8 10" id="KW-0594">Phospholipid biosynthesis</keyword>
<proteinExistence type="inferred from homology"/>
<dbReference type="PANTHER" id="PTHR30309">
    <property type="entry name" value="INNER MEMBRANE PROTEIN YGIH"/>
    <property type="match status" value="1"/>
</dbReference>
<sequence>MLSALGMLLILFVVTFLLGSIPWGVVISRLVFHKDIRDEGSGNIGTTNAMRSLGKAGGAAVFVLDFGKGVASGALAVALAGVLAADSAATGLPQVTPLLAFCGLDKADAVMDAARLARQVALAVAFAGCTLGHIFSPWLGWRGGKGIAVAVGALFFVFGPVGALLEIAIFAVLVLATRYVSVGSVAAAVACPLFALYYYWGDWPCWAVITATALVVVWAHRGNIDRLRHGTERRIGDKKKEPAAG</sequence>
<evidence type="ECO:0000256" key="3">
    <source>
        <dbReference type="ARBA" id="ARBA00022679"/>
    </source>
</evidence>
<evidence type="ECO:0000256" key="8">
    <source>
        <dbReference type="ARBA" id="ARBA00023209"/>
    </source>
</evidence>
<keyword evidence="2 10" id="KW-0444">Lipid biosynthesis</keyword>
<dbReference type="InterPro" id="IPR003811">
    <property type="entry name" value="G3P_acylTferase_PlsY"/>
</dbReference>
<evidence type="ECO:0000256" key="4">
    <source>
        <dbReference type="ARBA" id="ARBA00022692"/>
    </source>
</evidence>
<comment type="pathway">
    <text evidence="10">Lipid metabolism; phospholipid metabolism.</text>
</comment>
<dbReference type="PANTHER" id="PTHR30309:SF0">
    <property type="entry name" value="GLYCEROL-3-PHOSPHATE ACYLTRANSFERASE-RELATED"/>
    <property type="match status" value="1"/>
</dbReference>
<dbReference type="EMBL" id="JAJMLW010000003">
    <property type="protein sequence ID" value="MCI2242702.1"/>
    <property type="molecule type" value="Genomic_DNA"/>
</dbReference>
<comment type="function">
    <text evidence="10">Catalyzes the transfer of an acyl group from acyl-phosphate (acyl-PO(4)) to glycerol-3-phosphate (G3P) to form lysophosphatidic acid (LPA). This enzyme utilizes acyl-phosphate as fatty acyl donor, but not acyl-CoA or acyl-ACP.</text>
</comment>
<comment type="caution">
    <text evidence="11">The sequence shown here is derived from an EMBL/GenBank/DDBJ whole genome shotgun (WGS) entry which is preliminary data.</text>
</comment>
<feature type="transmembrane region" description="Helical" evidence="10">
    <location>
        <begin position="147"/>
        <end position="175"/>
    </location>
</feature>
<dbReference type="GO" id="GO:0004366">
    <property type="term" value="F:glycerol-3-phosphate O-acyltransferase activity"/>
    <property type="evidence" value="ECO:0007669"/>
    <property type="project" value="UniProtKB-EC"/>
</dbReference>
<keyword evidence="11" id="KW-0012">Acyltransferase</keyword>
<evidence type="ECO:0000256" key="10">
    <source>
        <dbReference type="HAMAP-Rule" id="MF_01043"/>
    </source>
</evidence>
<evidence type="ECO:0000256" key="6">
    <source>
        <dbReference type="ARBA" id="ARBA00023098"/>
    </source>
</evidence>
<evidence type="ECO:0000313" key="11">
    <source>
        <dbReference type="EMBL" id="MCI2242702.1"/>
    </source>
</evidence>
<feature type="transmembrane region" description="Helical" evidence="10">
    <location>
        <begin position="206"/>
        <end position="224"/>
    </location>
</feature>
<keyword evidence="6 10" id="KW-0443">Lipid metabolism</keyword>
<evidence type="ECO:0000256" key="1">
    <source>
        <dbReference type="ARBA" id="ARBA00022475"/>
    </source>
</evidence>
<keyword evidence="7 10" id="KW-0472">Membrane</keyword>
<evidence type="ECO:0000256" key="5">
    <source>
        <dbReference type="ARBA" id="ARBA00022989"/>
    </source>
</evidence>
<organism evidence="11 12">
    <name type="scientific">Adlercreutzia faecimuris</name>
    <dbReference type="NCBI Taxonomy" id="2897341"/>
    <lineage>
        <taxon>Bacteria</taxon>
        <taxon>Bacillati</taxon>
        <taxon>Actinomycetota</taxon>
        <taxon>Coriobacteriia</taxon>
        <taxon>Eggerthellales</taxon>
        <taxon>Eggerthellaceae</taxon>
        <taxon>Adlercreutzia</taxon>
    </lineage>
</organism>
<keyword evidence="3 10" id="KW-0808">Transferase</keyword>
<comment type="subunit">
    <text evidence="10">Probably interacts with PlsX.</text>
</comment>
<gene>
    <name evidence="10 11" type="primary">plsY</name>
    <name evidence="11" type="ORF">LPT13_10130</name>
</gene>
<evidence type="ECO:0000256" key="7">
    <source>
        <dbReference type="ARBA" id="ARBA00023136"/>
    </source>
</evidence>
<comment type="catalytic activity">
    <reaction evidence="10">
        <text>an acyl phosphate + sn-glycerol 3-phosphate = a 1-acyl-sn-glycero-3-phosphate + phosphate</text>
        <dbReference type="Rhea" id="RHEA:34075"/>
        <dbReference type="ChEBI" id="CHEBI:43474"/>
        <dbReference type="ChEBI" id="CHEBI:57597"/>
        <dbReference type="ChEBI" id="CHEBI:57970"/>
        <dbReference type="ChEBI" id="CHEBI:59918"/>
        <dbReference type="EC" id="2.3.1.275"/>
    </reaction>
</comment>
<dbReference type="RefSeq" id="WP_242166186.1">
    <property type="nucleotide sequence ID" value="NZ_JAJMLW010000003.1"/>
</dbReference>
<feature type="transmembrane region" description="Helical" evidence="10">
    <location>
        <begin position="120"/>
        <end position="141"/>
    </location>
</feature>
<dbReference type="NCBIfam" id="TIGR00023">
    <property type="entry name" value="glycerol-3-phosphate 1-O-acyltransferase PlsY"/>
    <property type="match status" value="1"/>
</dbReference>
<evidence type="ECO:0000256" key="2">
    <source>
        <dbReference type="ARBA" id="ARBA00022516"/>
    </source>
</evidence>
<feature type="transmembrane region" description="Helical" evidence="10">
    <location>
        <begin position="182"/>
        <end position="200"/>
    </location>
</feature>
<dbReference type="SMART" id="SM01207">
    <property type="entry name" value="G3P_acyltransf"/>
    <property type="match status" value="1"/>
</dbReference>
<evidence type="ECO:0000313" key="12">
    <source>
        <dbReference type="Proteomes" id="UP001430755"/>
    </source>
</evidence>
<keyword evidence="5 10" id="KW-1133">Transmembrane helix</keyword>
<feature type="transmembrane region" description="Helical" evidence="10">
    <location>
        <begin position="6"/>
        <end position="27"/>
    </location>
</feature>